<dbReference type="InterPro" id="IPR034690">
    <property type="entry name" value="Endolysin_T4_type"/>
</dbReference>
<dbReference type="PANTHER" id="PTHR38107">
    <property type="match status" value="1"/>
</dbReference>
<evidence type="ECO:0000256" key="3">
    <source>
        <dbReference type="ARBA" id="ARBA00022638"/>
    </source>
</evidence>
<keyword evidence="3" id="KW-0081">Bacteriolytic enzyme</keyword>
<dbReference type="InterPro" id="IPR051018">
    <property type="entry name" value="Bacteriophage_GH24"/>
</dbReference>
<evidence type="ECO:0008006" key="10">
    <source>
        <dbReference type="Google" id="ProtNLM"/>
    </source>
</evidence>
<dbReference type="InterPro" id="IPR002196">
    <property type="entry name" value="Glyco_hydro_24"/>
</dbReference>
<feature type="signal peptide" evidence="7">
    <location>
        <begin position="1"/>
        <end position="24"/>
    </location>
</feature>
<gene>
    <name evidence="8" type="ORF">RirG_054850</name>
</gene>
<keyword evidence="9" id="KW-1185">Reference proteome</keyword>
<dbReference type="GO" id="GO:0003796">
    <property type="term" value="F:lysozyme activity"/>
    <property type="evidence" value="ECO:0007669"/>
    <property type="project" value="UniProtKB-EC"/>
</dbReference>
<protein>
    <recommendedName>
        <fullName evidence="10">Lysozyme</fullName>
    </recommendedName>
</protein>
<dbReference type="GO" id="GO:0009253">
    <property type="term" value="P:peptidoglycan catabolic process"/>
    <property type="evidence" value="ECO:0007669"/>
    <property type="project" value="InterPro"/>
</dbReference>
<dbReference type="HOGENOM" id="CLU_091641_3_2_1"/>
<dbReference type="STRING" id="1432141.A0A015L2T0"/>
<dbReference type="GO" id="GO:0031640">
    <property type="term" value="P:killing of cells of another organism"/>
    <property type="evidence" value="ECO:0007669"/>
    <property type="project" value="UniProtKB-KW"/>
</dbReference>
<dbReference type="AlphaFoldDB" id="A0A015L2T0"/>
<dbReference type="InterPro" id="IPR033907">
    <property type="entry name" value="Endolysin_autolysin"/>
</dbReference>
<evidence type="ECO:0000256" key="1">
    <source>
        <dbReference type="ARBA" id="ARBA00000632"/>
    </source>
</evidence>
<dbReference type="Proteomes" id="UP000022910">
    <property type="component" value="Unassembled WGS sequence"/>
</dbReference>
<dbReference type="SUPFAM" id="SSF53955">
    <property type="entry name" value="Lysozyme-like"/>
    <property type="match status" value="1"/>
</dbReference>
<evidence type="ECO:0000256" key="7">
    <source>
        <dbReference type="SAM" id="SignalP"/>
    </source>
</evidence>
<dbReference type="PANTHER" id="PTHR38107:SF3">
    <property type="entry name" value="LYSOZYME RRRD-RELATED"/>
    <property type="match status" value="1"/>
</dbReference>
<keyword evidence="7" id="KW-0732">Signal</keyword>
<dbReference type="HAMAP" id="MF_04110">
    <property type="entry name" value="ENDOLYSIN_T4"/>
    <property type="match status" value="1"/>
</dbReference>
<dbReference type="OrthoDB" id="5358886at2759"/>
<evidence type="ECO:0000256" key="6">
    <source>
        <dbReference type="ARBA" id="ARBA00023295"/>
    </source>
</evidence>
<keyword evidence="2" id="KW-0929">Antimicrobial</keyword>
<evidence type="ECO:0000256" key="4">
    <source>
        <dbReference type="ARBA" id="ARBA00022801"/>
    </source>
</evidence>
<dbReference type="InterPro" id="IPR023346">
    <property type="entry name" value="Lysozyme-like_dom_sf"/>
</dbReference>
<dbReference type="SMR" id="A0A015L2T0"/>
<evidence type="ECO:0000313" key="8">
    <source>
        <dbReference type="EMBL" id="EXX74034.1"/>
    </source>
</evidence>
<organism evidence="8 9">
    <name type="scientific">Rhizophagus irregularis (strain DAOM 197198w)</name>
    <name type="common">Glomus intraradices</name>
    <dbReference type="NCBI Taxonomy" id="1432141"/>
    <lineage>
        <taxon>Eukaryota</taxon>
        <taxon>Fungi</taxon>
        <taxon>Fungi incertae sedis</taxon>
        <taxon>Mucoromycota</taxon>
        <taxon>Glomeromycotina</taxon>
        <taxon>Glomeromycetes</taxon>
        <taxon>Glomerales</taxon>
        <taxon>Glomeraceae</taxon>
        <taxon>Rhizophagus</taxon>
    </lineage>
</organism>
<dbReference type="Gene3D" id="1.10.530.40">
    <property type="match status" value="1"/>
</dbReference>
<dbReference type="CDD" id="cd00737">
    <property type="entry name" value="lyz_endolysin_autolysin"/>
    <property type="match status" value="1"/>
</dbReference>
<comment type="caution">
    <text evidence="8">The sequence shown here is derived from an EMBL/GenBank/DDBJ whole genome shotgun (WGS) entry which is preliminary data.</text>
</comment>
<accession>A0A015L2T0</accession>
<keyword evidence="4" id="KW-0378">Hydrolase</keyword>
<dbReference type="Pfam" id="PF00959">
    <property type="entry name" value="Phage_lysozyme"/>
    <property type="match status" value="1"/>
</dbReference>
<feature type="chain" id="PRO_5001474929" description="Lysozyme" evidence="7">
    <location>
        <begin position="25"/>
        <end position="179"/>
    </location>
</feature>
<evidence type="ECO:0000256" key="5">
    <source>
        <dbReference type="ARBA" id="ARBA00023200"/>
    </source>
</evidence>
<keyword evidence="6" id="KW-0326">Glycosidase</keyword>
<comment type="catalytic activity">
    <reaction evidence="1">
        <text>Hydrolysis of (1-&gt;4)-beta-linkages between N-acetylmuramic acid and N-acetyl-D-glucosamine residues in a peptidoglycan and between N-acetyl-D-glucosamine residues in chitodextrins.</text>
        <dbReference type="EC" id="3.2.1.17"/>
    </reaction>
</comment>
<evidence type="ECO:0000313" key="9">
    <source>
        <dbReference type="Proteomes" id="UP000022910"/>
    </source>
</evidence>
<reference evidence="8 9" key="1">
    <citation type="submission" date="2014-02" db="EMBL/GenBank/DDBJ databases">
        <title>Single nucleus genome sequencing reveals high similarity among nuclei of an endomycorrhizal fungus.</title>
        <authorList>
            <person name="Lin K."/>
            <person name="Geurts R."/>
            <person name="Zhang Z."/>
            <person name="Limpens E."/>
            <person name="Saunders D.G."/>
            <person name="Mu D."/>
            <person name="Pang E."/>
            <person name="Cao H."/>
            <person name="Cha H."/>
            <person name="Lin T."/>
            <person name="Zhou Q."/>
            <person name="Shang Y."/>
            <person name="Li Y."/>
            <person name="Ivanov S."/>
            <person name="Sharma T."/>
            <person name="Velzen R.V."/>
            <person name="Ruijter N.D."/>
            <person name="Aanen D.K."/>
            <person name="Win J."/>
            <person name="Kamoun S."/>
            <person name="Bisseling T."/>
            <person name="Huang S."/>
        </authorList>
    </citation>
    <scope>NUCLEOTIDE SEQUENCE [LARGE SCALE GENOMIC DNA]</scope>
    <source>
        <strain evidence="9">DAOM197198w</strain>
    </source>
</reference>
<keyword evidence="5" id="KW-1035">Host cytoplasm</keyword>
<dbReference type="EMBL" id="JEMT01013314">
    <property type="protein sequence ID" value="EXX74034.1"/>
    <property type="molecule type" value="Genomic_DNA"/>
</dbReference>
<sequence>MAKNLSNVITLMIVLVILITGTSSELMRRAQNVNKEGLDLIEGFEGFYPNFYKDPVGIKTIGYGHACHVHDCSKIQAPISLAEGETLLKSDLAVFESCVESLTRTNLNPDQFSALVSFTFNLGCGAYQKSTLRRKLNAGDTKGASLEFAKWVYGGGKKLPGLVRRRNAERDLFCKSGGC</sequence>
<dbReference type="InterPro" id="IPR023347">
    <property type="entry name" value="Lysozyme_dom_sf"/>
</dbReference>
<dbReference type="OMA" id="PQWNKAN"/>
<dbReference type="GO" id="GO:0042742">
    <property type="term" value="P:defense response to bacterium"/>
    <property type="evidence" value="ECO:0007669"/>
    <property type="project" value="UniProtKB-KW"/>
</dbReference>
<dbReference type="GO" id="GO:0016998">
    <property type="term" value="P:cell wall macromolecule catabolic process"/>
    <property type="evidence" value="ECO:0007669"/>
    <property type="project" value="InterPro"/>
</dbReference>
<evidence type="ECO:0000256" key="2">
    <source>
        <dbReference type="ARBA" id="ARBA00022529"/>
    </source>
</evidence>
<name>A0A015L2T0_RHIIW</name>
<proteinExistence type="inferred from homology"/>